<protein>
    <submittedName>
        <fullName evidence="2">AsmA family protein</fullName>
    </submittedName>
</protein>
<dbReference type="RefSeq" id="WP_202827085.1">
    <property type="nucleotide sequence ID" value="NZ_JAEUXJ010000008.1"/>
</dbReference>
<organism evidence="2 3">
    <name type="scientific">Belnapia mucosa</name>
    <dbReference type="NCBI Taxonomy" id="2804532"/>
    <lineage>
        <taxon>Bacteria</taxon>
        <taxon>Pseudomonadati</taxon>
        <taxon>Pseudomonadota</taxon>
        <taxon>Alphaproteobacteria</taxon>
        <taxon>Acetobacterales</taxon>
        <taxon>Roseomonadaceae</taxon>
        <taxon>Belnapia</taxon>
    </lineage>
</organism>
<name>A0ABS1V9C1_9PROT</name>
<sequence>MRRLAVFLLPWLALLGAAIWVGPRLLDWEPYRAQLADIASTQLGRPVTLGGRITLTLLPQPRVEAAAVAIGANNDGLAITARAMRLRLDLPALLAGRLEPREIALVGGEISLPWPPTALPGLRPPPWFGALDARLEDCRLKLGGLQFEALNARLQTGDLAEALTAEGSLAWRGYAIRFSGQLGRAGFDGIAPLDLSLALAGATFTARGVLASDGFEGRMEAAGPDLSVLLPAPPGAFRATGRLTAAAELFAADDLSLDLGGQPARGAATLRLSPAPRLDVALAAGRLDLDAWLAALRPTRGGGRPLAVPVSIDLSAESTGFGGVPLRRLRGGFFIEGDRLTLSDVSALLPGDMELDVAGASAGPRMELALRFAGPSLRDTLAALGLPLSGTDPARLRAAEGRFRLVLEEGQAAISDIAATIDGTRLAGDGVVRAAQRLSVGLGLTLDRLDLNGLLPTLTEVPGLDLNLRLAADRVAWRDLAAERAVLDASLESGRLTLRRLAFRLGELDLAASGSAQLGGSLRLPDLSVELSGPTGAALQPLAPAAWAPLLAQPIALRLSGSGVPEAVALRAEGDLGGLRLEAAANLDARARRGNGTLTLRHPGAPRLLAPLLGPGAEWLGEGSFSLIASLAGQMGATPGFTADRLDLVAGTLRLRSQLALALTGPRPRLTGRIEAERLPLPAPVPGSPAPLGLDRLGLLDAELAVEAGRVEPLDWPPLTNLAGTLKLDGGVLRLEGAQARLAGGTLRGGLSVDSTATPPRLGLEAQLADATLGEPLFGLPFDLGAGRVEAQVKLQAAGHSMAALAATLNGTAALAVRDGVLTGLDLSALHAAAGLAEPEAPMRAALAGGATAFERLEAAASLDEGRATLTAGSLATEGGGAASLGGSIDLARGALDLRIAARPLADAPEVGLRLTGPATEPRRLAELAPFLLWRAAQP</sequence>
<dbReference type="PANTHER" id="PTHR30441:SF4">
    <property type="entry name" value="PROTEIN ASMA"/>
    <property type="match status" value="1"/>
</dbReference>
<gene>
    <name evidence="2" type="ORF">JMJ55_18555</name>
</gene>
<evidence type="ECO:0000259" key="1">
    <source>
        <dbReference type="Pfam" id="PF05170"/>
    </source>
</evidence>
<reference evidence="2 3" key="1">
    <citation type="submission" date="2021-01" db="EMBL/GenBank/DDBJ databases">
        <title>Belnapia mucosa sp. nov. and Belnapia arida sp. nov., isolated from the Tabernas Desert (Almeria, Spain).</title>
        <authorList>
            <person name="Molina-Menor E."/>
            <person name="Vidal-Verdu A."/>
            <person name="Calonge A."/>
            <person name="Satari L."/>
            <person name="Pereto Magraner J."/>
            <person name="Porcar Miralles M."/>
        </authorList>
    </citation>
    <scope>NUCLEOTIDE SEQUENCE [LARGE SCALE GENOMIC DNA]</scope>
    <source>
        <strain evidence="2 3">T6</strain>
    </source>
</reference>
<keyword evidence="3" id="KW-1185">Reference proteome</keyword>
<proteinExistence type="predicted"/>
<dbReference type="InterPro" id="IPR007844">
    <property type="entry name" value="AsmA"/>
</dbReference>
<feature type="domain" description="AsmA" evidence="1">
    <location>
        <begin position="696"/>
        <end position="871"/>
    </location>
</feature>
<accession>A0ABS1V9C1</accession>
<evidence type="ECO:0000313" key="2">
    <source>
        <dbReference type="EMBL" id="MBL6457339.1"/>
    </source>
</evidence>
<evidence type="ECO:0000313" key="3">
    <source>
        <dbReference type="Proteomes" id="UP000606490"/>
    </source>
</evidence>
<feature type="domain" description="AsmA" evidence="1">
    <location>
        <begin position="6"/>
        <end position="112"/>
    </location>
</feature>
<dbReference type="Proteomes" id="UP000606490">
    <property type="component" value="Unassembled WGS sequence"/>
</dbReference>
<dbReference type="InterPro" id="IPR052894">
    <property type="entry name" value="AsmA-related"/>
</dbReference>
<dbReference type="Pfam" id="PF05170">
    <property type="entry name" value="AsmA"/>
    <property type="match status" value="2"/>
</dbReference>
<dbReference type="PANTHER" id="PTHR30441">
    <property type="entry name" value="DUF748 DOMAIN-CONTAINING PROTEIN"/>
    <property type="match status" value="1"/>
</dbReference>
<comment type="caution">
    <text evidence="2">The sequence shown here is derived from an EMBL/GenBank/DDBJ whole genome shotgun (WGS) entry which is preliminary data.</text>
</comment>
<dbReference type="EMBL" id="JAEUXJ010000008">
    <property type="protein sequence ID" value="MBL6457339.1"/>
    <property type="molecule type" value="Genomic_DNA"/>
</dbReference>